<dbReference type="InterPro" id="IPR002937">
    <property type="entry name" value="Amino_oxidase"/>
</dbReference>
<dbReference type="Pfam" id="PF01593">
    <property type="entry name" value="Amino_oxidase"/>
    <property type="match status" value="1"/>
</dbReference>
<name>A0A8S3QAV2_MYTED</name>
<evidence type="ECO:0000256" key="1">
    <source>
        <dbReference type="SAM" id="SignalP"/>
    </source>
</evidence>
<dbReference type="InterPro" id="IPR050464">
    <property type="entry name" value="Zeta_carotene_desat/Oxidored"/>
</dbReference>
<protein>
    <recommendedName>
        <fullName evidence="2">Amine oxidase domain-containing protein</fullName>
    </recommendedName>
</protein>
<reference evidence="3" key="1">
    <citation type="submission" date="2021-03" db="EMBL/GenBank/DDBJ databases">
        <authorList>
            <person name="Bekaert M."/>
        </authorList>
    </citation>
    <scope>NUCLEOTIDE SEQUENCE</scope>
</reference>
<dbReference type="PANTHER" id="PTHR42923:SF3">
    <property type="entry name" value="PROTOPORPHYRINOGEN OXIDASE"/>
    <property type="match status" value="1"/>
</dbReference>
<dbReference type="InterPro" id="IPR036188">
    <property type="entry name" value="FAD/NAD-bd_sf"/>
</dbReference>
<dbReference type="SUPFAM" id="SSF54373">
    <property type="entry name" value="FAD-linked reductases, C-terminal domain"/>
    <property type="match status" value="1"/>
</dbReference>
<dbReference type="Gene3D" id="3.50.50.60">
    <property type="entry name" value="FAD/NAD(P)-binding domain"/>
    <property type="match status" value="1"/>
</dbReference>
<feature type="domain" description="Amine oxidase" evidence="2">
    <location>
        <begin position="38"/>
        <end position="477"/>
    </location>
</feature>
<accession>A0A8S3QAV2</accession>
<dbReference type="GO" id="GO:0016491">
    <property type="term" value="F:oxidoreductase activity"/>
    <property type="evidence" value="ECO:0007669"/>
    <property type="project" value="InterPro"/>
</dbReference>
<keyword evidence="1" id="KW-0732">Signal</keyword>
<feature type="signal peptide" evidence="1">
    <location>
        <begin position="1"/>
        <end position="19"/>
    </location>
</feature>
<dbReference type="SUPFAM" id="SSF51905">
    <property type="entry name" value="FAD/NAD(P)-binding domain"/>
    <property type="match status" value="1"/>
</dbReference>
<dbReference type="PANTHER" id="PTHR42923">
    <property type="entry name" value="PROTOPORPHYRINOGEN OXIDASE"/>
    <property type="match status" value="1"/>
</dbReference>
<dbReference type="Proteomes" id="UP000683360">
    <property type="component" value="Unassembled WGS sequence"/>
</dbReference>
<evidence type="ECO:0000313" key="3">
    <source>
        <dbReference type="EMBL" id="CAG2192250.1"/>
    </source>
</evidence>
<sequence length="522" mass="59987">MQALTLTALILVCLGGCSCYGTYYENCDDVAIVGGGIAGSYAAWRLRHTNQRITIYEYSNRIGGRLNTYHFPTAPDINVELGAMRFYPEVHKLLNKTICDVGLEQEVFELGGLAKSPNTLMYLRGNHLRFEEIGGTRTPYGLRPSQLKPPDQLKRELFNKYTNVQYFNDPASQKFNVKTVDGVYLNDQSVKAFYLKYGGQEVYNYLNDLNGFNSMQGSDTSATVALPTTPPIKPIVNTITGGMNQLPERLVDMFLQACKKHSLHLNKNLIAIKKRFDGKYDLFFQGTDTINGQTNIRKDKNLIRHCAKKVILGINRLGLKQLDWDVLYQAHIRKLLTDATEDINKSKLFLVYDYPWWRRKDLNTNYIASDTPLRHTYDFGTSKYTHKSVLNAMYLDEDVDVWLELARRDNRNAGVNDYTFKPGNETICFAHKYLSEIYQIPLKHIPYPVDGIIVFWKNYPWGGDWNFWKPGYIWNEVEKQMIQPSKNDEIYIANNAFNSGTIPIWSQAALEIVECVLKQMKM</sequence>
<feature type="chain" id="PRO_5035792115" description="Amine oxidase domain-containing protein" evidence="1">
    <location>
        <begin position="20"/>
        <end position="522"/>
    </location>
</feature>
<organism evidence="3 4">
    <name type="scientific">Mytilus edulis</name>
    <name type="common">Blue mussel</name>
    <dbReference type="NCBI Taxonomy" id="6550"/>
    <lineage>
        <taxon>Eukaryota</taxon>
        <taxon>Metazoa</taxon>
        <taxon>Spiralia</taxon>
        <taxon>Lophotrochozoa</taxon>
        <taxon>Mollusca</taxon>
        <taxon>Bivalvia</taxon>
        <taxon>Autobranchia</taxon>
        <taxon>Pteriomorphia</taxon>
        <taxon>Mytilida</taxon>
        <taxon>Mytiloidea</taxon>
        <taxon>Mytilidae</taxon>
        <taxon>Mytilinae</taxon>
        <taxon>Mytilus</taxon>
    </lineage>
</organism>
<keyword evidence="4" id="KW-1185">Reference proteome</keyword>
<dbReference type="EMBL" id="CAJPWZ010000381">
    <property type="protein sequence ID" value="CAG2192250.1"/>
    <property type="molecule type" value="Genomic_DNA"/>
</dbReference>
<dbReference type="AlphaFoldDB" id="A0A8S3QAV2"/>
<gene>
    <name evidence="3" type="ORF">MEDL_7466</name>
</gene>
<dbReference type="OrthoDB" id="5977782at2759"/>
<comment type="caution">
    <text evidence="3">The sequence shown here is derived from an EMBL/GenBank/DDBJ whole genome shotgun (WGS) entry which is preliminary data.</text>
</comment>
<proteinExistence type="predicted"/>
<evidence type="ECO:0000313" key="4">
    <source>
        <dbReference type="Proteomes" id="UP000683360"/>
    </source>
</evidence>
<evidence type="ECO:0000259" key="2">
    <source>
        <dbReference type="Pfam" id="PF01593"/>
    </source>
</evidence>